<protein>
    <submittedName>
        <fullName evidence="1">Uncharacterized protein</fullName>
    </submittedName>
</protein>
<feature type="non-terminal residue" evidence="1">
    <location>
        <position position="173"/>
    </location>
</feature>
<accession>A0A0G1QEB9</accession>
<sequence>MIVIPELPKGKIARPDDWREWYNFSQTEFVLTLLWSEVENCRILSKIESDDSCFGDPNCKGTRGFYSLQWVRVARQSFERIVGGEVKLEDIHIAFDRNCEIREWWFEHLGSAYMCAERIEKENITFSSYEELFWHRIRGNYPNNLAGWAEHRGLAPGEFEAQLQSSYRYRSPV</sequence>
<reference evidence="1 2" key="1">
    <citation type="journal article" date="2015" name="Nature">
        <title>rRNA introns, odd ribosomes, and small enigmatic genomes across a large radiation of phyla.</title>
        <authorList>
            <person name="Brown C.T."/>
            <person name="Hug L.A."/>
            <person name="Thomas B.C."/>
            <person name="Sharon I."/>
            <person name="Castelle C.J."/>
            <person name="Singh A."/>
            <person name="Wilkins M.J."/>
            <person name="Williams K.H."/>
            <person name="Banfield J.F."/>
        </authorList>
    </citation>
    <scope>NUCLEOTIDE SEQUENCE [LARGE SCALE GENOMIC DNA]</scope>
</reference>
<evidence type="ECO:0000313" key="2">
    <source>
        <dbReference type="Proteomes" id="UP000034487"/>
    </source>
</evidence>
<dbReference type="AlphaFoldDB" id="A0A0G1QEB9"/>
<name>A0A0G1QEB9_9BACT</name>
<evidence type="ECO:0000313" key="1">
    <source>
        <dbReference type="EMBL" id="KKU43324.1"/>
    </source>
</evidence>
<organism evidence="1 2">
    <name type="scientific">Berkelbacteria bacterium GW2011_GWA2_46_7</name>
    <dbReference type="NCBI Taxonomy" id="1618335"/>
    <lineage>
        <taxon>Bacteria</taxon>
        <taxon>Candidatus Berkelbacteria</taxon>
    </lineage>
</organism>
<dbReference type="EMBL" id="LCMV01000029">
    <property type="protein sequence ID" value="KKU43324.1"/>
    <property type="molecule type" value="Genomic_DNA"/>
</dbReference>
<dbReference type="Proteomes" id="UP000034487">
    <property type="component" value="Unassembled WGS sequence"/>
</dbReference>
<proteinExistence type="predicted"/>
<comment type="caution">
    <text evidence="1">The sequence shown here is derived from an EMBL/GenBank/DDBJ whole genome shotgun (WGS) entry which is preliminary data.</text>
</comment>
<gene>
    <name evidence="1" type="ORF">UX60_C0029G0001</name>
</gene>